<proteinExistence type="predicted"/>
<comment type="caution">
    <text evidence="1">The sequence shown here is derived from an EMBL/GenBank/DDBJ whole genome shotgun (WGS) entry which is preliminary data.</text>
</comment>
<accession>A0ABP5D8E6</accession>
<protein>
    <submittedName>
        <fullName evidence="1">Uncharacterized protein</fullName>
    </submittedName>
</protein>
<organism evidence="1 2">
    <name type="scientific">Terrabacter lapilli</name>
    <dbReference type="NCBI Taxonomy" id="436231"/>
    <lineage>
        <taxon>Bacteria</taxon>
        <taxon>Bacillati</taxon>
        <taxon>Actinomycetota</taxon>
        <taxon>Actinomycetes</taxon>
        <taxon>Micrococcales</taxon>
        <taxon>Intrasporangiaceae</taxon>
        <taxon>Terrabacter</taxon>
    </lineage>
</organism>
<gene>
    <name evidence="1" type="ORF">GCM10009817_14990</name>
</gene>
<dbReference type="EMBL" id="BAAAPU010000006">
    <property type="protein sequence ID" value="GAA1975806.1"/>
    <property type="molecule type" value="Genomic_DNA"/>
</dbReference>
<evidence type="ECO:0000313" key="1">
    <source>
        <dbReference type="EMBL" id="GAA1975806.1"/>
    </source>
</evidence>
<evidence type="ECO:0000313" key="2">
    <source>
        <dbReference type="Proteomes" id="UP001500013"/>
    </source>
</evidence>
<name>A0ABP5D8E6_9MICO</name>
<sequence length="122" mass="13689">MCRGLWWAGGGSRTVRGMEERITLEGFDPPKNRRHGPDGDLVDVKGWLRAPVDWTGGPDLERAWRDRHGRSRLGVGLCVAHNPRRHILLTNVPDDLDFLRSELESLIAELETGPSADLEEAQ</sequence>
<dbReference type="Proteomes" id="UP001500013">
    <property type="component" value="Unassembled WGS sequence"/>
</dbReference>
<reference evidence="2" key="1">
    <citation type="journal article" date="2019" name="Int. J. Syst. Evol. Microbiol.">
        <title>The Global Catalogue of Microorganisms (GCM) 10K type strain sequencing project: providing services to taxonomists for standard genome sequencing and annotation.</title>
        <authorList>
            <consortium name="The Broad Institute Genomics Platform"/>
            <consortium name="The Broad Institute Genome Sequencing Center for Infectious Disease"/>
            <person name="Wu L."/>
            <person name="Ma J."/>
        </authorList>
    </citation>
    <scope>NUCLEOTIDE SEQUENCE [LARGE SCALE GENOMIC DNA]</scope>
    <source>
        <strain evidence="2">JCM 15628</strain>
    </source>
</reference>
<keyword evidence="2" id="KW-1185">Reference proteome</keyword>